<dbReference type="InterPro" id="IPR012259">
    <property type="entry name" value="DHFR"/>
</dbReference>
<dbReference type="Pfam" id="PF00186">
    <property type="entry name" value="DHFR_1"/>
    <property type="match status" value="1"/>
</dbReference>
<dbReference type="Gene3D" id="3.40.430.10">
    <property type="entry name" value="Dihydrofolate Reductase, subunit A"/>
    <property type="match status" value="1"/>
</dbReference>
<dbReference type="CDD" id="cd00209">
    <property type="entry name" value="DHFR"/>
    <property type="match status" value="1"/>
</dbReference>
<dbReference type="UniPathway" id="UPA00077">
    <property type="reaction ID" value="UER00158"/>
</dbReference>
<dbReference type="OrthoDB" id="9804315at2"/>
<dbReference type="InterPro" id="IPR024072">
    <property type="entry name" value="DHFR-like_dom_sf"/>
</dbReference>
<dbReference type="PROSITE" id="PS51330">
    <property type="entry name" value="DHFR_2"/>
    <property type="match status" value="1"/>
</dbReference>
<evidence type="ECO:0000313" key="10">
    <source>
        <dbReference type="EMBL" id="RRJ89886.1"/>
    </source>
</evidence>
<dbReference type="EC" id="1.5.1.3" evidence="3 8"/>
<comment type="caution">
    <text evidence="10">The sequence shown here is derived from an EMBL/GenBank/DDBJ whole genome shotgun (WGS) entry which is preliminary data.</text>
</comment>
<dbReference type="AlphaFoldDB" id="A0A3P3W7E7"/>
<gene>
    <name evidence="10" type="ORF">EG240_10210</name>
</gene>
<keyword evidence="5 8" id="KW-0521">NADP</keyword>
<dbReference type="GO" id="GO:0004146">
    <property type="term" value="F:dihydrofolate reductase activity"/>
    <property type="evidence" value="ECO:0007669"/>
    <property type="project" value="UniProtKB-EC"/>
</dbReference>
<dbReference type="PANTHER" id="PTHR48069">
    <property type="entry name" value="DIHYDROFOLATE REDUCTASE"/>
    <property type="match status" value="1"/>
</dbReference>
<evidence type="ECO:0000259" key="9">
    <source>
        <dbReference type="PROSITE" id="PS51330"/>
    </source>
</evidence>
<keyword evidence="11" id="KW-1185">Reference proteome</keyword>
<dbReference type="GO" id="GO:0070401">
    <property type="term" value="F:NADP+ binding"/>
    <property type="evidence" value="ECO:0007669"/>
    <property type="project" value="UniProtKB-ARBA"/>
</dbReference>
<dbReference type="GO" id="GO:0005829">
    <property type="term" value="C:cytosol"/>
    <property type="evidence" value="ECO:0007669"/>
    <property type="project" value="TreeGrafter"/>
</dbReference>
<dbReference type="RefSeq" id="WP_125019301.1">
    <property type="nucleotide sequence ID" value="NZ_RQVQ01000021.1"/>
</dbReference>
<accession>A0A3P3W7E7</accession>
<dbReference type="FunFam" id="3.40.430.10:FF:000001">
    <property type="entry name" value="Dihydrofolate reductase"/>
    <property type="match status" value="1"/>
</dbReference>
<evidence type="ECO:0000256" key="8">
    <source>
        <dbReference type="PIRNR" id="PIRNR000194"/>
    </source>
</evidence>
<dbReference type="GO" id="GO:0046654">
    <property type="term" value="P:tetrahydrofolate biosynthetic process"/>
    <property type="evidence" value="ECO:0007669"/>
    <property type="project" value="UniProtKB-UniPathway"/>
</dbReference>
<dbReference type="GO" id="GO:0046655">
    <property type="term" value="P:folic acid metabolic process"/>
    <property type="evidence" value="ECO:0007669"/>
    <property type="project" value="TreeGrafter"/>
</dbReference>
<evidence type="ECO:0000256" key="5">
    <source>
        <dbReference type="ARBA" id="ARBA00022857"/>
    </source>
</evidence>
<dbReference type="GO" id="GO:0006730">
    <property type="term" value="P:one-carbon metabolic process"/>
    <property type="evidence" value="ECO:0007669"/>
    <property type="project" value="UniProtKB-KW"/>
</dbReference>
<reference evidence="10 11" key="1">
    <citation type="submission" date="2018-11" db="EMBL/GenBank/DDBJ databases">
        <title>Flavobacterium sp. nov., YIM 102701-2 draft genome.</title>
        <authorList>
            <person name="Li G."/>
            <person name="Jiang Y."/>
        </authorList>
    </citation>
    <scope>NUCLEOTIDE SEQUENCE [LARGE SCALE GENOMIC DNA]</scope>
    <source>
        <strain evidence="10 11">YIM 102701-2</strain>
    </source>
</reference>
<evidence type="ECO:0000256" key="3">
    <source>
        <dbReference type="ARBA" id="ARBA00012856"/>
    </source>
</evidence>
<dbReference type="SUPFAM" id="SSF53597">
    <property type="entry name" value="Dihydrofolate reductase-like"/>
    <property type="match status" value="1"/>
</dbReference>
<evidence type="ECO:0000256" key="6">
    <source>
        <dbReference type="ARBA" id="ARBA00023002"/>
    </source>
</evidence>
<comment type="function">
    <text evidence="7 8">Key enzyme in folate metabolism. Catalyzes an essential reaction for de novo glycine and purine synthesis, and for DNA precursor synthesis.</text>
</comment>
<protein>
    <recommendedName>
        <fullName evidence="3 8">Dihydrofolate reductase</fullName>
        <ecNumber evidence="3 8">1.5.1.3</ecNumber>
    </recommendedName>
</protein>
<keyword evidence="6 8" id="KW-0560">Oxidoreductase</keyword>
<evidence type="ECO:0000256" key="1">
    <source>
        <dbReference type="ARBA" id="ARBA00004903"/>
    </source>
</evidence>
<evidence type="ECO:0000313" key="11">
    <source>
        <dbReference type="Proteomes" id="UP000275719"/>
    </source>
</evidence>
<proteinExistence type="inferred from homology"/>
<dbReference type="PIRSF" id="PIRSF000194">
    <property type="entry name" value="DHFR"/>
    <property type="match status" value="1"/>
</dbReference>
<keyword evidence="4 8" id="KW-0554">One-carbon metabolism</keyword>
<evidence type="ECO:0000256" key="7">
    <source>
        <dbReference type="ARBA" id="ARBA00025067"/>
    </source>
</evidence>
<sequence length="166" mass="19228">MEIILVAAVAENNALGKDNAMIWHLPDDFKHFKSLTTGHFILMGRKTFESFPKPLPNRTHLIISRNTNYQVPENCFVFQSIDEAIKFTQDKNQDKLFVIGGGQIYIQTIDLATELSITEVHELFNADTYFPAINKNVWKSVEVVHHETDEKHKYAFDIITYKRNNE</sequence>
<name>A0A3P3W7E7_9FLAO</name>
<dbReference type="GO" id="GO:0046452">
    <property type="term" value="P:dihydrofolate metabolic process"/>
    <property type="evidence" value="ECO:0007669"/>
    <property type="project" value="TreeGrafter"/>
</dbReference>
<dbReference type="PRINTS" id="PR00070">
    <property type="entry name" value="DHFR"/>
</dbReference>
<evidence type="ECO:0000256" key="4">
    <source>
        <dbReference type="ARBA" id="ARBA00022563"/>
    </source>
</evidence>
<organism evidence="10 11">
    <name type="scientific">Paenimyroides tangerinum</name>
    <dbReference type="NCBI Taxonomy" id="2488728"/>
    <lineage>
        <taxon>Bacteria</taxon>
        <taxon>Pseudomonadati</taxon>
        <taxon>Bacteroidota</taxon>
        <taxon>Flavobacteriia</taxon>
        <taxon>Flavobacteriales</taxon>
        <taxon>Flavobacteriaceae</taxon>
        <taxon>Paenimyroides</taxon>
    </lineage>
</organism>
<dbReference type="EMBL" id="RQVQ01000021">
    <property type="protein sequence ID" value="RRJ89886.1"/>
    <property type="molecule type" value="Genomic_DNA"/>
</dbReference>
<comment type="similarity">
    <text evidence="2 8">Belongs to the dihydrofolate reductase family.</text>
</comment>
<feature type="domain" description="DHFR" evidence="9">
    <location>
        <begin position="2"/>
        <end position="163"/>
    </location>
</feature>
<comment type="pathway">
    <text evidence="1 8">Cofactor biosynthesis; tetrahydrofolate biosynthesis; 5,6,7,8-tetrahydrofolate from 7,8-dihydrofolate: step 1/1.</text>
</comment>
<comment type="catalytic activity">
    <reaction evidence="8">
        <text>(6S)-5,6,7,8-tetrahydrofolate + NADP(+) = 7,8-dihydrofolate + NADPH + H(+)</text>
        <dbReference type="Rhea" id="RHEA:15009"/>
        <dbReference type="ChEBI" id="CHEBI:15378"/>
        <dbReference type="ChEBI" id="CHEBI:57451"/>
        <dbReference type="ChEBI" id="CHEBI:57453"/>
        <dbReference type="ChEBI" id="CHEBI:57783"/>
        <dbReference type="ChEBI" id="CHEBI:58349"/>
        <dbReference type="EC" id="1.5.1.3"/>
    </reaction>
</comment>
<dbReference type="PANTHER" id="PTHR48069:SF3">
    <property type="entry name" value="DIHYDROFOLATE REDUCTASE"/>
    <property type="match status" value="1"/>
</dbReference>
<dbReference type="Proteomes" id="UP000275719">
    <property type="component" value="Unassembled WGS sequence"/>
</dbReference>
<dbReference type="InterPro" id="IPR001796">
    <property type="entry name" value="DHFR_dom"/>
</dbReference>
<evidence type="ECO:0000256" key="2">
    <source>
        <dbReference type="ARBA" id="ARBA00009539"/>
    </source>
</evidence>